<dbReference type="Pfam" id="PF02594">
    <property type="entry name" value="DUF167"/>
    <property type="match status" value="1"/>
</dbReference>
<reference evidence="3 4" key="1">
    <citation type="submission" date="2020-08" db="EMBL/GenBank/DDBJ databases">
        <title>Genomic Encyclopedia of Type Strains, Phase IV (KMG-IV): sequencing the most valuable type-strain genomes for metagenomic binning, comparative biology and taxonomic classification.</title>
        <authorList>
            <person name="Goeker M."/>
        </authorList>
    </citation>
    <scope>NUCLEOTIDE SEQUENCE [LARGE SCALE GENOMIC DNA]</scope>
    <source>
        <strain evidence="3 4">DSM 23562</strain>
    </source>
</reference>
<dbReference type="NCBIfam" id="TIGR00251">
    <property type="entry name" value="DUF167 family protein"/>
    <property type="match status" value="1"/>
</dbReference>
<organism evidence="3 4">
    <name type="scientific">Armatimonas rosea</name>
    <dbReference type="NCBI Taxonomy" id="685828"/>
    <lineage>
        <taxon>Bacteria</taxon>
        <taxon>Bacillati</taxon>
        <taxon>Armatimonadota</taxon>
        <taxon>Armatimonadia</taxon>
        <taxon>Armatimonadales</taxon>
        <taxon>Armatimonadaceae</taxon>
        <taxon>Armatimonas</taxon>
    </lineage>
</organism>
<dbReference type="InterPro" id="IPR003746">
    <property type="entry name" value="DUF167"/>
</dbReference>
<gene>
    <name evidence="3" type="ORF">HNQ39_001645</name>
</gene>
<comment type="caution">
    <text evidence="3">The sequence shown here is derived from an EMBL/GenBank/DDBJ whole genome shotgun (WGS) entry which is preliminary data.</text>
</comment>
<dbReference type="SMART" id="SM01152">
    <property type="entry name" value="DUF167"/>
    <property type="match status" value="1"/>
</dbReference>
<dbReference type="GO" id="GO:0005737">
    <property type="term" value="C:cytoplasm"/>
    <property type="evidence" value="ECO:0007669"/>
    <property type="project" value="TreeGrafter"/>
</dbReference>
<dbReference type="RefSeq" id="WP_184193709.1">
    <property type="nucleotide sequence ID" value="NZ_JACHGW010000002.1"/>
</dbReference>
<evidence type="ECO:0000313" key="3">
    <source>
        <dbReference type="EMBL" id="MBB6049854.1"/>
    </source>
</evidence>
<dbReference type="PANTHER" id="PTHR13420:SF7">
    <property type="entry name" value="UPF0235 PROTEIN C15ORF40"/>
    <property type="match status" value="1"/>
</dbReference>
<keyword evidence="4" id="KW-1185">Reference proteome</keyword>
<name>A0A7W9SPJ7_ARMRO</name>
<evidence type="ECO:0000313" key="4">
    <source>
        <dbReference type="Proteomes" id="UP000520814"/>
    </source>
</evidence>
<dbReference type="Proteomes" id="UP000520814">
    <property type="component" value="Unassembled WGS sequence"/>
</dbReference>
<evidence type="ECO:0000256" key="2">
    <source>
        <dbReference type="HAMAP-Rule" id="MF_00634"/>
    </source>
</evidence>
<dbReference type="SUPFAM" id="SSF69786">
    <property type="entry name" value="YggU-like"/>
    <property type="match status" value="1"/>
</dbReference>
<dbReference type="InterPro" id="IPR036591">
    <property type="entry name" value="YggU-like_sf"/>
</dbReference>
<dbReference type="EMBL" id="JACHGW010000002">
    <property type="protein sequence ID" value="MBB6049854.1"/>
    <property type="molecule type" value="Genomic_DNA"/>
</dbReference>
<sequence length="91" mass="9673">MTELVVTLAVRVTPRADRNSVAGVRSDGAVLVRVTAAPTDGQANKAVVETLAEALKLKKNQVSLVSGETSRDKRIQICGLSAQEIKSRLES</sequence>
<comment type="similarity">
    <text evidence="1 2">Belongs to the UPF0235 family.</text>
</comment>
<evidence type="ECO:0000256" key="1">
    <source>
        <dbReference type="ARBA" id="ARBA00010364"/>
    </source>
</evidence>
<dbReference type="PANTHER" id="PTHR13420">
    <property type="entry name" value="UPF0235 PROTEIN C15ORF40"/>
    <property type="match status" value="1"/>
</dbReference>
<protein>
    <recommendedName>
        <fullName evidence="2">UPF0235 protein HNQ39_001645</fullName>
    </recommendedName>
</protein>
<accession>A0A7W9SPJ7</accession>
<dbReference type="AlphaFoldDB" id="A0A7W9SPJ7"/>
<proteinExistence type="inferred from homology"/>
<dbReference type="HAMAP" id="MF_00634">
    <property type="entry name" value="UPF0235"/>
    <property type="match status" value="1"/>
</dbReference>
<dbReference type="Gene3D" id="3.30.1200.10">
    <property type="entry name" value="YggU-like"/>
    <property type="match status" value="1"/>
</dbReference>